<reference evidence="3" key="1">
    <citation type="submission" date="2018-05" db="EMBL/GenBank/DDBJ databases">
        <title>Leptospira yasudae sp. nov. and Leptospira stimsonii sp. nov., two pathogenic species of the genus Leptospira isolated from environmental sources.</title>
        <authorList>
            <person name="Casanovas-Massana A."/>
            <person name="Hamond C."/>
            <person name="Santos L.A."/>
            <person name="Hacker K.P."/>
            <person name="Balassiano I."/>
            <person name="Medeiros M.A."/>
            <person name="Reis M.G."/>
            <person name="Ko A.I."/>
            <person name="Wunder E.A."/>
        </authorList>
    </citation>
    <scope>NUCLEOTIDE SEQUENCE [LARGE SCALE GENOMIC DNA]</scope>
    <source>
        <strain evidence="3">Yale</strain>
    </source>
</reference>
<dbReference type="OrthoDB" id="2242787at2"/>
<dbReference type="EMBL" id="QHCT01000005">
    <property type="protein sequence ID" value="RHX87180.1"/>
    <property type="molecule type" value="Genomic_DNA"/>
</dbReference>
<proteinExistence type="predicted"/>
<feature type="transmembrane region" description="Helical" evidence="1">
    <location>
        <begin position="145"/>
        <end position="162"/>
    </location>
</feature>
<gene>
    <name evidence="2" type="ORF">DLM75_16845</name>
</gene>
<feature type="transmembrane region" description="Helical" evidence="1">
    <location>
        <begin position="168"/>
        <end position="189"/>
    </location>
</feature>
<dbReference type="Proteomes" id="UP000265798">
    <property type="component" value="Unassembled WGS sequence"/>
</dbReference>
<keyword evidence="1" id="KW-1133">Transmembrane helix</keyword>
<organism evidence="2 3">
    <name type="scientific">Leptospira stimsonii</name>
    <dbReference type="NCBI Taxonomy" id="2202203"/>
    <lineage>
        <taxon>Bacteria</taxon>
        <taxon>Pseudomonadati</taxon>
        <taxon>Spirochaetota</taxon>
        <taxon>Spirochaetia</taxon>
        <taxon>Leptospirales</taxon>
        <taxon>Leptospiraceae</taxon>
        <taxon>Leptospira</taxon>
    </lineage>
</organism>
<sequence length="197" mass="22242">MLNSLSRDILTILAIAITFYAFFPYIQNVYRGETRPHVFSWIIWGSTTLIVFFAQLSAKAGIGAWPIGVSAVISIYIAVLAFQRKADQSVTQKDWIFFLFAIGALPIWYFSSDPLWAVVCLTIVDVLGFGPTLRKAYAFPYDENVLFFFLFFVRNMISIGALESLSITTVLFPATIGLCCLFLILLILVRRRVKDAK</sequence>
<feature type="transmembrane region" description="Helical" evidence="1">
    <location>
        <begin position="62"/>
        <end position="82"/>
    </location>
</feature>
<evidence type="ECO:0000313" key="2">
    <source>
        <dbReference type="EMBL" id="RHX87180.1"/>
    </source>
</evidence>
<feature type="transmembrane region" description="Helical" evidence="1">
    <location>
        <begin position="38"/>
        <end position="56"/>
    </location>
</feature>
<keyword evidence="1" id="KW-0812">Transmembrane</keyword>
<keyword evidence="1" id="KW-0472">Membrane</keyword>
<accession>A0A396Z1Y8</accession>
<name>A0A396Z1Y8_9LEPT</name>
<protein>
    <submittedName>
        <fullName evidence="2">Uncharacterized protein</fullName>
    </submittedName>
</protein>
<dbReference type="AlphaFoldDB" id="A0A396Z1Y8"/>
<comment type="caution">
    <text evidence="2">The sequence shown here is derived from an EMBL/GenBank/DDBJ whole genome shotgun (WGS) entry which is preliminary data.</text>
</comment>
<feature type="transmembrane region" description="Helical" evidence="1">
    <location>
        <begin position="94"/>
        <end position="110"/>
    </location>
</feature>
<feature type="transmembrane region" description="Helical" evidence="1">
    <location>
        <begin position="116"/>
        <end position="133"/>
    </location>
</feature>
<dbReference type="RefSeq" id="WP_118969687.1">
    <property type="nucleotide sequence ID" value="NZ_QHCT01000005.1"/>
</dbReference>
<evidence type="ECO:0000256" key="1">
    <source>
        <dbReference type="SAM" id="Phobius"/>
    </source>
</evidence>
<feature type="transmembrane region" description="Helical" evidence="1">
    <location>
        <begin position="6"/>
        <end position="26"/>
    </location>
</feature>
<evidence type="ECO:0000313" key="3">
    <source>
        <dbReference type="Proteomes" id="UP000265798"/>
    </source>
</evidence>